<dbReference type="Gene3D" id="3.90.470.20">
    <property type="entry name" value="4'-phosphopantetheinyl transferase domain"/>
    <property type="match status" value="2"/>
</dbReference>
<evidence type="ECO:0000313" key="5">
    <source>
        <dbReference type="EMBL" id="SFL45746.1"/>
    </source>
</evidence>
<dbReference type="SUPFAM" id="SSF56214">
    <property type="entry name" value="4'-phosphopantetheinyl transferase"/>
    <property type="match status" value="2"/>
</dbReference>
<evidence type="ECO:0000259" key="4">
    <source>
        <dbReference type="Pfam" id="PF01648"/>
    </source>
</evidence>
<feature type="region of interest" description="Disordered" evidence="3">
    <location>
        <begin position="40"/>
        <end position="60"/>
    </location>
</feature>
<keyword evidence="6" id="KW-1185">Reference proteome</keyword>
<comment type="similarity">
    <text evidence="1">Belongs to the P-Pant transferase superfamily. Gsp/Sfp/HetI/AcpT family.</text>
</comment>
<dbReference type="PANTHER" id="PTHR12215:SF10">
    <property type="entry name" value="L-AMINOADIPATE-SEMIALDEHYDE DEHYDROGENASE-PHOSPHOPANTETHEINYL TRANSFERASE"/>
    <property type="match status" value="1"/>
</dbReference>
<dbReference type="InParanoid" id="A0A1I4HWF5"/>
<protein>
    <submittedName>
        <fullName evidence="5">4'-phosphopantetheinyl transferase</fullName>
    </submittedName>
</protein>
<evidence type="ECO:0000256" key="3">
    <source>
        <dbReference type="SAM" id="MobiDB-lite"/>
    </source>
</evidence>
<keyword evidence="2 5" id="KW-0808">Transferase</keyword>
<dbReference type="InterPro" id="IPR037143">
    <property type="entry name" value="4-PPantetheinyl_Trfase_dom_sf"/>
</dbReference>
<dbReference type="AlphaFoldDB" id="A0A1I4HWF5"/>
<proteinExistence type="inferred from homology"/>
<dbReference type="GO" id="GO:0019878">
    <property type="term" value="P:lysine biosynthetic process via aminoadipic acid"/>
    <property type="evidence" value="ECO:0007669"/>
    <property type="project" value="TreeGrafter"/>
</dbReference>
<dbReference type="EMBL" id="FOSW01000011">
    <property type="protein sequence ID" value="SFL45746.1"/>
    <property type="molecule type" value="Genomic_DNA"/>
</dbReference>
<dbReference type="GO" id="GO:0000287">
    <property type="term" value="F:magnesium ion binding"/>
    <property type="evidence" value="ECO:0007669"/>
    <property type="project" value="InterPro"/>
</dbReference>
<name>A0A1I4HWF5_9ACTN</name>
<dbReference type="InterPro" id="IPR050559">
    <property type="entry name" value="P-Pant_transferase_sf"/>
</dbReference>
<accession>A0A1I4HWF5</accession>
<dbReference type="Pfam" id="PF01648">
    <property type="entry name" value="ACPS"/>
    <property type="match status" value="1"/>
</dbReference>
<feature type="domain" description="4'-phosphopantetheinyl transferase" evidence="4">
    <location>
        <begin position="129"/>
        <end position="221"/>
    </location>
</feature>
<dbReference type="InterPro" id="IPR008278">
    <property type="entry name" value="4-PPantetheinyl_Trfase_dom"/>
</dbReference>
<dbReference type="GO" id="GO:0005829">
    <property type="term" value="C:cytosol"/>
    <property type="evidence" value="ECO:0007669"/>
    <property type="project" value="TreeGrafter"/>
</dbReference>
<sequence length="269" mass="29070">MAPVTAVAGTLPVDTAIPLLPAGVCQVWWARAGQARPEHDDLLAPADRRRRSRLRGGTDRRQSTVAAAVARLILAAHAGTRPEQLWIDRSCPRCGEQHGKPWLPEAPDLQFSVAHSAGCVAVAVVRGSPVGIDVEELAQYDPEELDCIAHHALAPEERADLARWPARGGRAYAFSTYWTRKEALVKATGEGLAVRLNQIVVSPPMRPPRVERWTGRSEPTSLYDLHPPPGFVAALAVRGASVGLDERDAAPLLAQTSRRLSGATTLSHR</sequence>
<evidence type="ECO:0000256" key="1">
    <source>
        <dbReference type="ARBA" id="ARBA00010990"/>
    </source>
</evidence>
<evidence type="ECO:0000313" key="6">
    <source>
        <dbReference type="Proteomes" id="UP000199152"/>
    </source>
</evidence>
<dbReference type="GO" id="GO:0008897">
    <property type="term" value="F:holo-[acyl-carrier-protein] synthase activity"/>
    <property type="evidence" value="ECO:0007669"/>
    <property type="project" value="InterPro"/>
</dbReference>
<dbReference type="STRING" id="504800.SAMN04488085_111129"/>
<organism evidence="5 6">
    <name type="scientific">Geodermatophilus ruber</name>
    <dbReference type="NCBI Taxonomy" id="504800"/>
    <lineage>
        <taxon>Bacteria</taxon>
        <taxon>Bacillati</taxon>
        <taxon>Actinomycetota</taxon>
        <taxon>Actinomycetes</taxon>
        <taxon>Geodermatophilales</taxon>
        <taxon>Geodermatophilaceae</taxon>
        <taxon>Geodermatophilus</taxon>
    </lineage>
</organism>
<dbReference type="Proteomes" id="UP000199152">
    <property type="component" value="Unassembled WGS sequence"/>
</dbReference>
<reference evidence="5 6" key="1">
    <citation type="submission" date="2016-10" db="EMBL/GenBank/DDBJ databases">
        <authorList>
            <person name="de Groot N.N."/>
        </authorList>
    </citation>
    <scope>NUCLEOTIDE SEQUENCE [LARGE SCALE GENOMIC DNA]</scope>
    <source>
        <strain evidence="5 6">DSM 45317</strain>
    </source>
</reference>
<dbReference type="PANTHER" id="PTHR12215">
    <property type="entry name" value="PHOSPHOPANTETHEINE TRANSFERASE"/>
    <property type="match status" value="1"/>
</dbReference>
<gene>
    <name evidence="5" type="ORF">SAMN04488085_111129</name>
</gene>
<evidence type="ECO:0000256" key="2">
    <source>
        <dbReference type="ARBA" id="ARBA00022679"/>
    </source>
</evidence>